<proteinExistence type="predicted"/>
<evidence type="ECO:0000259" key="5">
    <source>
        <dbReference type="PROSITE" id="PS50932"/>
    </source>
</evidence>
<dbReference type="GO" id="GO:0000976">
    <property type="term" value="F:transcription cis-regulatory region binding"/>
    <property type="evidence" value="ECO:0007669"/>
    <property type="project" value="TreeGrafter"/>
</dbReference>
<accession>A0AAV3BIL2</accession>
<reference evidence="6 7" key="1">
    <citation type="submission" date="2008-01" db="EMBL/GenBank/DDBJ databases">
        <title>Yersinia pestis Strain IP275 project at JCVI/TIGR.</title>
        <authorList>
            <person name="Ravel J."/>
            <person name="Eppinger M."/>
            <person name="Fricke W.F."/>
            <person name="Rosovitz M."/>
            <person name="Lindler L.E."/>
            <person name="Bearden S."/>
            <person name="Shriefer M."/>
        </authorList>
    </citation>
    <scope>NUCLEOTIDE SEQUENCE [LARGE SCALE GENOMIC DNA]</scope>
    <source>
        <strain evidence="6 7">IP275</strain>
    </source>
</reference>
<feature type="domain" description="HTH lacI-type" evidence="5">
    <location>
        <begin position="10"/>
        <end position="64"/>
    </location>
</feature>
<dbReference type="InterPro" id="IPR010982">
    <property type="entry name" value="Lambda_DNA-bd_dom_sf"/>
</dbReference>
<dbReference type="SUPFAM" id="SSF47413">
    <property type="entry name" value="lambda repressor-like DNA-binding domains"/>
    <property type="match status" value="1"/>
</dbReference>
<keyword evidence="3" id="KW-0238">DNA-binding</keyword>
<keyword evidence="2" id="KW-0805">Transcription regulation</keyword>
<dbReference type="PROSITE" id="PS00356">
    <property type="entry name" value="HTH_LACI_1"/>
    <property type="match status" value="1"/>
</dbReference>
<evidence type="ECO:0000256" key="3">
    <source>
        <dbReference type="ARBA" id="ARBA00023125"/>
    </source>
</evidence>
<dbReference type="Gene3D" id="1.10.260.40">
    <property type="entry name" value="lambda repressor-like DNA-binding domains"/>
    <property type="match status" value="1"/>
</dbReference>
<comment type="caution">
    <text evidence="6">The sequence shown here is derived from an EMBL/GenBank/DDBJ whole genome shotgun (WGS) entry which is preliminary data.</text>
</comment>
<dbReference type="PRINTS" id="PR00036">
    <property type="entry name" value="HTHLACI"/>
</dbReference>
<dbReference type="CDD" id="cd01392">
    <property type="entry name" value="HTH_LacI"/>
    <property type="match status" value="1"/>
</dbReference>
<evidence type="ECO:0000256" key="4">
    <source>
        <dbReference type="ARBA" id="ARBA00023163"/>
    </source>
</evidence>
<gene>
    <name evidence="6" type="ORF">YPIP275_4896</name>
</gene>
<organism evidence="6 7">
    <name type="scientific">Yersinia pestis biovar Orientalis str. IP275</name>
    <dbReference type="NCBI Taxonomy" id="373665"/>
    <lineage>
        <taxon>Bacteria</taxon>
        <taxon>Pseudomonadati</taxon>
        <taxon>Pseudomonadota</taxon>
        <taxon>Gammaproteobacteria</taxon>
        <taxon>Enterobacterales</taxon>
        <taxon>Yersiniaceae</taxon>
        <taxon>Yersinia</taxon>
    </lineage>
</organism>
<evidence type="ECO:0000313" key="6">
    <source>
        <dbReference type="EMBL" id="EDR34347.1"/>
    </source>
</evidence>
<dbReference type="PROSITE" id="PS50932">
    <property type="entry name" value="HTH_LACI_2"/>
    <property type="match status" value="1"/>
</dbReference>
<evidence type="ECO:0000256" key="1">
    <source>
        <dbReference type="ARBA" id="ARBA00022491"/>
    </source>
</evidence>
<dbReference type="GO" id="GO:0003700">
    <property type="term" value="F:DNA-binding transcription factor activity"/>
    <property type="evidence" value="ECO:0007669"/>
    <property type="project" value="TreeGrafter"/>
</dbReference>
<dbReference type="PANTHER" id="PTHR30146">
    <property type="entry name" value="LACI-RELATED TRANSCRIPTIONAL REPRESSOR"/>
    <property type="match status" value="1"/>
</dbReference>
<dbReference type="PANTHER" id="PTHR30146:SF151">
    <property type="entry name" value="HTH-TYPE TRANSCRIPTIONAL REPRESSOR CYTR"/>
    <property type="match status" value="1"/>
</dbReference>
<dbReference type="Pfam" id="PF00356">
    <property type="entry name" value="LacI"/>
    <property type="match status" value="1"/>
</dbReference>
<dbReference type="Proteomes" id="UP000004430">
    <property type="component" value="Unassembled WGS sequence"/>
</dbReference>
<evidence type="ECO:0000313" key="7">
    <source>
        <dbReference type="Proteomes" id="UP000004430"/>
    </source>
</evidence>
<keyword evidence="1" id="KW-0678">Repressor</keyword>
<dbReference type="InterPro" id="IPR000843">
    <property type="entry name" value="HTH_LacI"/>
</dbReference>
<keyword evidence="4" id="KW-0804">Transcription</keyword>
<dbReference type="EMBL" id="AAOS02000002">
    <property type="protein sequence ID" value="EDR34347.1"/>
    <property type="molecule type" value="Genomic_DNA"/>
</dbReference>
<name>A0AAV3BIL2_YERPE</name>
<dbReference type="AlphaFoldDB" id="A0AAV3BIL2"/>
<dbReference type="SMART" id="SM00354">
    <property type="entry name" value="HTH_LACI"/>
    <property type="match status" value="1"/>
</dbReference>
<reference evidence="6 7" key="2">
    <citation type="submission" date="2010-03" db="EMBL/GenBank/DDBJ databases">
        <authorList>
            <person name="Payne S.H."/>
            <person name="Sutton G.G."/>
        </authorList>
    </citation>
    <scope>NUCLEOTIDE SEQUENCE [LARGE SCALE GENOMIC DNA]</scope>
    <source>
        <strain evidence="6 7">IP275</strain>
    </source>
</reference>
<evidence type="ECO:0000256" key="2">
    <source>
        <dbReference type="ARBA" id="ARBA00023015"/>
    </source>
</evidence>
<sequence length="89" mass="9966">MENKKEFTMTTMKDVAEMAGVSTATVSRALMNPEKVSTVTRQKVEQAVLAVGYSPHALSRNIKRNEINILRHSRRFFICAYKALLPAAP</sequence>
<protein>
    <submittedName>
        <fullName evidence="6">Transcriptional repressor</fullName>
    </submittedName>
</protein>